<comment type="subcellular location">
    <subcellularLocation>
        <location evidence="1">Membrane</location>
        <topology evidence="1">Single-pass membrane protein</topology>
    </subcellularLocation>
</comment>
<dbReference type="PROSITE" id="PS50268">
    <property type="entry name" value="CADHERIN_2"/>
    <property type="match status" value="13"/>
</dbReference>
<feature type="transmembrane region" description="Helical" evidence="10">
    <location>
        <begin position="1450"/>
        <end position="1475"/>
    </location>
</feature>
<dbReference type="PANTHER" id="PTHR24027:SF422">
    <property type="entry name" value="CADHERIN DOMAIN-CONTAINING PROTEIN"/>
    <property type="match status" value="1"/>
</dbReference>
<dbReference type="CDD" id="cd11304">
    <property type="entry name" value="Cadherin_repeat"/>
    <property type="match status" value="12"/>
</dbReference>
<dbReference type="GO" id="GO:0016342">
    <property type="term" value="C:catenin complex"/>
    <property type="evidence" value="ECO:0007669"/>
    <property type="project" value="TreeGrafter"/>
</dbReference>
<dbReference type="EnsemblMetazoa" id="G29192.1">
    <property type="protein sequence ID" value="G29192.1:cds"/>
    <property type="gene ID" value="G29192"/>
</dbReference>
<feature type="domain" description="Cadherin" evidence="12">
    <location>
        <begin position="839"/>
        <end position="942"/>
    </location>
</feature>
<evidence type="ECO:0000313" key="14">
    <source>
        <dbReference type="Proteomes" id="UP000005408"/>
    </source>
</evidence>
<dbReference type="PANTHER" id="PTHR24027">
    <property type="entry name" value="CADHERIN-23"/>
    <property type="match status" value="1"/>
</dbReference>
<evidence type="ECO:0000256" key="2">
    <source>
        <dbReference type="ARBA" id="ARBA00022692"/>
    </source>
</evidence>
<dbReference type="Proteomes" id="UP000005408">
    <property type="component" value="Unassembled WGS sequence"/>
</dbReference>
<evidence type="ECO:0000256" key="3">
    <source>
        <dbReference type="ARBA" id="ARBA00022729"/>
    </source>
</evidence>
<dbReference type="SUPFAM" id="SSF49313">
    <property type="entry name" value="Cadherin-like"/>
    <property type="match status" value="13"/>
</dbReference>
<keyword evidence="3 11" id="KW-0732">Signal</keyword>
<feature type="domain" description="Cadherin" evidence="12">
    <location>
        <begin position="1152"/>
        <end position="1261"/>
    </location>
</feature>
<evidence type="ECO:0000313" key="13">
    <source>
        <dbReference type="EnsemblMetazoa" id="G29192.1:cds"/>
    </source>
</evidence>
<dbReference type="SMART" id="SM00112">
    <property type="entry name" value="CA"/>
    <property type="match status" value="13"/>
</dbReference>
<evidence type="ECO:0000256" key="4">
    <source>
        <dbReference type="ARBA" id="ARBA00022737"/>
    </source>
</evidence>
<organism evidence="13 14">
    <name type="scientific">Magallana gigas</name>
    <name type="common">Pacific oyster</name>
    <name type="synonym">Crassostrea gigas</name>
    <dbReference type="NCBI Taxonomy" id="29159"/>
    <lineage>
        <taxon>Eukaryota</taxon>
        <taxon>Metazoa</taxon>
        <taxon>Spiralia</taxon>
        <taxon>Lophotrochozoa</taxon>
        <taxon>Mollusca</taxon>
        <taxon>Bivalvia</taxon>
        <taxon>Autobranchia</taxon>
        <taxon>Pteriomorphia</taxon>
        <taxon>Ostreida</taxon>
        <taxon>Ostreoidea</taxon>
        <taxon>Ostreidae</taxon>
        <taxon>Magallana</taxon>
    </lineage>
</organism>
<dbReference type="GO" id="GO:0007156">
    <property type="term" value="P:homophilic cell adhesion via plasma membrane adhesion molecules"/>
    <property type="evidence" value="ECO:0007669"/>
    <property type="project" value="InterPro"/>
</dbReference>
<sequence>MHFFDGTFTFWIILSSLSTLCQSILEISDPPAPGDKTIYIEENTAPGNEISPMTVNYDSGGTLVYDLIPTEVSEYIELVDNGNQATLKLKKALDFEVTKQILFSVRVSDDQGSTPDTAEFVLNVLPMNKHPPTFSPSLLFQRIDENTPNDALVATLTCTDPDVGSSGCSNMRITSGDDGIQNKFKLVGNQKIRTTNTPLDYETKILYNLIIEATDAPSTGSVRTGTMTLVVAVDPVNEFTPSIVGQPLGRRIDENVPPGTEVLDVDVTDNDKGDHGKVSFEITAGNTGDVFMIMEDSGQIFTKGFLDYETTPSHSLTIRVTDGGGSSSTAVATITLENVDDNPPECSKRHLQKFIAENTTVGSKIAAIDCSDKDGSSFPLSYRIFPQDYFDITGSGDLQVKRGLDYDSGTYSHSLTVEVRDSVHTATVNVLILLTPVNDFRPNFLALSVDVREDTLIGAEIATVSVIDSDTYPDNVHQFSIVSVENGLPDDFLIDSSSGKIYLAHKLDYESTASYRINISVDDGGVYQNVNDNRPMCQNSVLTASVSELADAGFVVIPNLGCSDRDRDALSYSFNQQPSDNRFTVSPSGELKVNGVLNYEETPFYSIEVSINDGKFTTVISIAVEIINQNEWPPTFLKSAVQVSIPENQLPRTPVVTVSAIDRDNDRLTYNFRTTYRNFVLDSNSGEIFLTSPLDREIEDVYELHVLASDGGRQSTATVMVEVIDVNEPPQFTKSNYRFSVNENTASGQTIESVTADDKDTTGDNMKLSYSIVSGNGESFFQINPNTGKLMVDSPPDYEVATEVLLLIRATDKGTPQQSEVCSVRIEIKDINDNQPMFSSSTIQIWIPEDVAVGKSVTQIFASDKDSALNGNNKLSYNSDSNVPFEIDPNSGVVTVTNDLDRETTERYEMIVIATDKGNPQLSGTLTVEVLVTDVNDNPPSVIGTYDTTIPEDFAIGITIFSIKVQDPDDNSNFNFSILTGNIDSSFTLDPTDEYLILSSKLDRELVERYEIVIQVADVGDPSYSTSVTTTINIDDVNDIKPAFKSSSYDFSVKEHTMLATTVGKVEATDGDEGENSKLFYSIATLWKGGDGMFAINQSSGEIYTRKDLDREMESQYLLWIRVQDGGSPPLSTEITVNITVEDINDQTPVFEKQAYKASILENLAKGSQILTAKALDLDEGLNGEVIYEIDFTTQEGILAEQFFGVRSESGDIILKRQVDREVYQELTFPMIARDSGAPPRSSKVNVTIEIIDVNDNRPQFLPQFYNSEASMTDYCDAVITTVIAVDRDSEANAVISYRLNPTETDSLFQVDNFGYVKSENQLTESKYVLQIESFDGGEPPLTSLKDALVRIDTFESEMVVITFYLQLTLVTYLAMENEFIDHLQELEKTFLKNGDLIERLQLNLNEIPTVSVEGKTWDRFQVEKVVPLGETLLYSPPDTVTQAEEKDDLGLILGLTFGLLAFLIISVLIVYLAWRRKWCKNRDFNFFNSSKNPRVQIIEIKSLSDKSPDDSDEMTGSKIKGTKVTSILAVFPLKHTELPKPERDTNEPLLNIPRSQAPVFMKTSPNLSIQRPDTPVFGKTSPDYSGISSRQEFKSVTLSPSLFGNPMSNTSTPAPTKPVSFNPNRGIDFVTGWIYEEDPETKTRKWLRTPDSDSR</sequence>
<evidence type="ECO:0000256" key="8">
    <source>
        <dbReference type="PROSITE-ProRule" id="PRU00043"/>
    </source>
</evidence>
<evidence type="ECO:0000256" key="10">
    <source>
        <dbReference type="SAM" id="Phobius"/>
    </source>
</evidence>
<evidence type="ECO:0000256" key="5">
    <source>
        <dbReference type="ARBA" id="ARBA00022837"/>
    </source>
</evidence>
<dbReference type="GO" id="GO:0016477">
    <property type="term" value="P:cell migration"/>
    <property type="evidence" value="ECO:0007669"/>
    <property type="project" value="TreeGrafter"/>
</dbReference>
<feature type="domain" description="Cadherin" evidence="12">
    <location>
        <begin position="252"/>
        <end position="346"/>
    </location>
</feature>
<feature type="domain" description="Cadherin" evidence="12">
    <location>
        <begin position="637"/>
        <end position="732"/>
    </location>
</feature>
<keyword evidence="7 10" id="KW-0472">Membrane</keyword>
<keyword evidence="2 10" id="KW-0812">Transmembrane</keyword>
<feature type="region of interest" description="Disordered" evidence="9">
    <location>
        <begin position="1600"/>
        <end position="1624"/>
    </location>
</feature>
<dbReference type="PROSITE" id="PS00232">
    <property type="entry name" value="CADHERIN_1"/>
    <property type="match status" value="2"/>
</dbReference>
<feature type="domain" description="Cadherin" evidence="12">
    <location>
        <begin position="355"/>
        <end position="444"/>
    </location>
</feature>
<dbReference type="GO" id="GO:0008013">
    <property type="term" value="F:beta-catenin binding"/>
    <property type="evidence" value="ECO:0007669"/>
    <property type="project" value="TreeGrafter"/>
</dbReference>
<feature type="domain" description="Cadherin" evidence="12">
    <location>
        <begin position="733"/>
        <end position="838"/>
    </location>
</feature>
<feature type="domain" description="Cadherin" evidence="12">
    <location>
        <begin position="553"/>
        <end position="636"/>
    </location>
</feature>
<keyword evidence="4" id="KW-0677">Repeat</keyword>
<dbReference type="GO" id="GO:0005509">
    <property type="term" value="F:calcium ion binding"/>
    <property type="evidence" value="ECO:0007669"/>
    <property type="project" value="UniProtKB-UniRule"/>
</dbReference>
<keyword evidence="14" id="KW-1185">Reference proteome</keyword>
<feature type="domain" description="Cadherin" evidence="12">
    <location>
        <begin position="135"/>
        <end position="243"/>
    </location>
</feature>
<proteinExistence type="predicted"/>
<dbReference type="FunFam" id="2.60.40.60:FF:000020">
    <property type="entry name" value="Dachsous cadherin-related 1b"/>
    <property type="match status" value="5"/>
</dbReference>
<dbReference type="InterPro" id="IPR039808">
    <property type="entry name" value="Cadherin"/>
</dbReference>
<accession>A0A8W8LUH1</accession>
<protein>
    <recommendedName>
        <fullName evidence="12">Cadherin domain-containing protein</fullName>
    </recommendedName>
</protein>
<evidence type="ECO:0000256" key="7">
    <source>
        <dbReference type="ARBA" id="ARBA00023136"/>
    </source>
</evidence>
<dbReference type="InterPro" id="IPR002126">
    <property type="entry name" value="Cadherin-like_dom"/>
</dbReference>
<reference evidence="13" key="1">
    <citation type="submission" date="2022-08" db="UniProtKB">
        <authorList>
            <consortium name="EnsemblMetazoa"/>
        </authorList>
    </citation>
    <scope>IDENTIFICATION</scope>
    <source>
        <strain evidence="13">05x7-T-G4-1.051#20</strain>
    </source>
</reference>
<keyword evidence="6 10" id="KW-1133">Transmembrane helix</keyword>
<evidence type="ECO:0000256" key="6">
    <source>
        <dbReference type="ARBA" id="ARBA00022989"/>
    </source>
</evidence>
<feature type="domain" description="Cadherin" evidence="12">
    <location>
        <begin position="942"/>
        <end position="1044"/>
    </location>
</feature>
<feature type="domain" description="Cadherin" evidence="12">
    <location>
        <begin position="1045"/>
        <end position="1151"/>
    </location>
</feature>
<feature type="domain" description="Cadherin" evidence="12">
    <location>
        <begin position="443"/>
        <end position="560"/>
    </location>
</feature>
<evidence type="ECO:0000256" key="11">
    <source>
        <dbReference type="SAM" id="SignalP"/>
    </source>
</evidence>
<dbReference type="Gene3D" id="2.60.40.60">
    <property type="entry name" value="Cadherins"/>
    <property type="match status" value="13"/>
</dbReference>
<feature type="domain" description="Cadherin" evidence="12">
    <location>
        <begin position="1280"/>
        <end position="1364"/>
    </location>
</feature>
<dbReference type="GO" id="GO:0045296">
    <property type="term" value="F:cadherin binding"/>
    <property type="evidence" value="ECO:0007669"/>
    <property type="project" value="TreeGrafter"/>
</dbReference>
<dbReference type="InterPro" id="IPR015919">
    <property type="entry name" value="Cadherin-like_sf"/>
</dbReference>
<feature type="chain" id="PRO_5036499290" description="Cadherin domain-containing protein" evidence="11">
    <location>
        <begin position="24"/>
        <end position="1656"/>
    </location>
</feature>
<evidence type="ECO:0000256" key="9">
    <source>
        <dbReference type="SAM" id="MobiDB-lite"/>
    </source>
</evidence>
<dbReference type="InterPro" id="IPR020894">
    <property type="entry name" value="Cadherin_CS"/>
</dbReference>
<dbReference type="Pfam" id="PF00028">
    <property type="entry name" value="Cadherin"/>
    <property type="match status" value="9"/>
</dbReference>
<evidence type="ECO:0000256" key="1">
    <source>
        <dbReference type="ARBA" id="ARBA00004167"/>
    </source>
</evidence>
<evidence type="ECO:0000259" key="12">
    <source>
        <dbReference type="PROSITE" id="PS50268"/>
    </source>
</evidence>
<feature type="signal peptide" evidence="11">
    <location>
        <begin position="1"/>
        <end position="23"/>
    </location>
</feature>
<dbReference type="FunFam" id="2.60.40.60:FF:000015">
    <property type="entry name" value="FAT atypical cadherin 1"/>
    <property type="match status" value="1"/>
</dbReference>
<keyword evidence="5 8" id="KW-0106">Calcium</keyword>
<name>A0A8W8LUH1_MAGGI</name>
<feature type="domain" description="Cadherin" evidence="12">
    <location>
        <begin position="32"/>
        <end position="134"/>
    </location>
</feature>
<dbReference type="PRINTS" id="PR00205">
    <property type="entry name" value="CADHERIN"/>
</dbReference>